<evidence type="ECO:0000259" key="3">
    <source>
        <dbReference type="Pfam" id="PF00857"/>
    </source>
</evidence>
<dbReference type="InterPro" id="IPR000868">
    <property type="entry name" value="Isochorismatase-like_dom"/>
</dbReference>
<dbReference type="SUPFAM" id="SSF52499">
    <property type="entry name" value="Isochorismatase-like hydrolases"/>
    <property type="match status" value="1"/>
</dbReference>
<proteinExistence type="inferred from homology"/>
<gene>
    <name evidence="4" type="ORF">FZC84_00250</name>
</gene>
<reference evidence="4 5" key="1">
    <citation type="submission" date="2019-08" db="EMBL/GenBank/DDBJ databases">
        <title>Bacillus genomes from the desert of Cuatro Cienegas, Coahuila.</title>
        <authorList>
            <person name="Olmedo-Alvarez G."/>
        </authorList>
    </citation>
    <scope>NUCLEOTIDE SEQUENCE [LARGE SCALE GENOMIC DNA]</scope>
    <source>
        <strain evidence="4 5">CH128b_4D</strain>
    </source>
</reference>
<evidence type="ECO:0000256" key="1">
    <source>
        <dbReference type="ARBA" id="ARBA00006336"/>
    </source>
</evidence>
<protein>
    <submittedName>
        <fullName evidence="4">Isochorismatase family protein</fullName>
    </submittedName>
</protein>
<accession>A0A5D4MHU4</accession>
<dbReference type="Proteomes" id="UP000325182">
    <property type="component" value="Unassembled WGS sequence"/>
</dbReference>
<evidence type="ECO:0000256" key="2">
    <source>
        <dbReference type="ARBA" id="ARBA00022801"/>
    </source>
</evidence>
<keyword evidence="2" id="KW-0378">Hydrolase</keyword>
<dbReference type="AlphaFoldDB" id="A0A5D4MHU4"/>
<dbReference type="Gene3D" id="3.40.50.850">
    <property type="entry name" value="Isochorismatase-like"/>
    <property type="match status" value="1"/>
</dbReference>
<sequence length="186" mass="20480">MNQLLLIIDAQQELIEGNKEEQPVYRKGQLVETINLVIGKALGSDIPVVFVRDTDVGQGEGKGFQIHEGIRVPENSIIFDKSATNSFHGTGLLNHLQSLEIQHVAIMGCATQHCIDTAVRTATINGLDVTLVADGHSTPDSKSLSAAQIIQHHNETLHGHYNVENISIVRKSDEELFQPTHNSYRE</sequence>
<organism evidence="4 5">
    <name type="scientific">Rossellomorea vietnamensis</name>
    <dbReference type="NCBI Taxonomy" id="218284"/>
    <lineage>
        <taxon>Bacteria</taxon>
        <taxon>Bacillati</taxon>
        <taxon>Bacillota</taxon>
        <taxon>Bacilli</taxon>
        <taxon>Bacillales</taxon>
        <taxon>Bacillaceae</taxon>
        <taxon>Rossellomorea</taxon>
    </lineage>
</organism>
<comment type="caution">
    <text evidence="4">The sequence shown here is derived from an EMBL/GenBank/DDBJ whole genome shotgun (WGS) entry which is preliminary data.</text>
</comment>
<dbReference type="EMBL" id="VTEG01000001">
    <property type="protein sequence ID" value="TYS01137.1"/>
    <property type="molecule type" value="Genomic_DNA"/>
</dbReference>
<name>A0A5D4MHU4_9BACI</name>
<dbReference type="InterPro" id="IPR036380">
    <property type="entry name" value="Isochorismatase-like_sf"/>
</dbReference>
<evidence type="ECO:0000313" key="4">
    <source>
        <dbReference type="EMBL" id="TYS01137.1"/>
    </source>
</evidence>
<evidence type="ECO:0000313" key="5">
    <source>
        <dbReference type="Proteomes" id="UP000325182"/>
    </source>
</evidence>
<feature type="domain" description="Isochorismatase-like" evidence="3">
    <location>
        <begin position="4"/>
        <end position="143"/>
    </location>
</feature>
<dbReference type="PANTHER" id="PTHR43540:SF14">
    <property type="entry name" value="ISOCHORISMATASE"/>
    <property type="match status" value="1"/>
</dbReference>
<dbReference type="InterPro" id="IPR050272">
    <property type="entry name" value="Isochorismatase-like_hydrls"/>
</dbReference>
<comment type="similarity">
    <text evidence="1">Belongs to the isochorismatase family.</text>
</comment>
<dbReference type="RefSeq" id="WP_148952517.1">
    <property type="nucleotide sequence ID" value="NZ_VTEG01000001.1"/>
</dbReference>
<dbReference type="PANTHER" id="PTHR43540">
    <property type="entry name" value="PEROXYUREIDOACRYLATE/UREIDOACRYLATE AMIDOHYDROLASE-RELATED"/>
    <property type="match status" value="1"/>
</dbReference>
<dbReference type="Pfam" id="PF00857">
    <property type="entry name" value="Isochorismatase"/>
    <property type="match status" value="1"/>
</dbReference>
<dbReference type="GO" id="GO:0016787">
    <property type="term" value="F:hydrolase activity"/>
    <property type="evidence" value="ECO:0007669"/>
    <property type="project" value="UniProtKB-KW"/>
</dbReference>